<evidence type="ECO:0000313" key="9">
    <source>
        <dbReference type="Proteomes" id="UP000410492"/>
    </source>
</evidence>
<dbReference type="GO" id="GO:0008270">
    <property type="term" value="F:zinc ion binding"/>
    <property type="evidence" value="ECO:0007669"/>
    <property type="project" value="UniProtKB-KW"/>
</dbReference>
<evidence type="ECO:0000313" key="8">
    <source>
        <dbReference type="EMBL" id="VEN43674.1"/>
    </source>
</evidence>
<keyword evidence="3" id="KW-0862">Zinc</keyword>
<dbReference type="AlphaFoldDB" id="A0A653C889"/>
<dbReference type="PANTHER" id="PTHR46253:SF1">
    <property type="entry name" value="TAB2"/>
    <property type="match status" value="1"/>
</dbReference>
<dbReference type="InterPro" id="IPR036443">
    <property type="entry name" value="Znf_RanBP2_sf"/>
</dbReference>
<feature type="compositionally biased region" description="Low complexity" evidence="6">
    <location>
        <begin position="305"/>
        <end position="327"/>
    </location>
</feature>
<accession>A0A653C889</accession>
<feature type="compositionally biased region" description="Low complexity" evidence="6">
    <location>
        <begin position="209"/>
        <end position="234"/>
    </location>
</feature>
<evidence type="ECO:0000256" key="6">
    <source>
        <dbReference type="SAM" id="MobiDB-lite"/>
    </source>
</evidence>
<dbReference type="PROSITE" id="PS50199">
    <property type="entry name" value="ZF_RANBP2_2"/>
    <property type="match status" value="1"/>
</dbReference>
<feature type="region of interest" description="Disordered" evidence="6">
    <location>
        <begin position="341"/>
        <end position="386"/>
    </location>
</feature>
<keyword evidence="2 4" id="KW-0863">Zinc-finger</keyword>
<dbReference type="PROSITE" id="PS01358">
    <property type="entry name" value="ZF_RANBP2_1"/>
    <property type="match status" value="1"/>
</dbReference>
<dbReference type="InterPro" id="IPR001876">
    <property type="entry name" value="Znf_RanBP2"/>
</dbReference>
<feature type="region of interest" description="Disordered" evidence="6">
    <location>
        <begin position="628"/>
        <end position="647"/>
    </location>
</feature>
<feature type="region of interest" description="Disordered" evidence="6">
    <location>
        <begin position="85"/>
        <end position="166"/>
    </location>
</feature>
<feature type="coiled-coil region" evidence="5">
    <location>
        <begin position="549"/>
        <end position="586"/>
    </location>
</feature>
<proteinExistence type="predicted"/>
<feature type="compositionally biased region" description="Basic and acidic residues" evidence="6">
    <location>
        <begin position="287"/>
        <end position="297"/>
    </location>
</feature>
<name>A0A653C889_CALMS</name>
<keyword evidence="1" id="KW-0479">Metal-binding</keyword>
<feature type="compositionally biased region" description="Low complexity" evidence="6">
    <location>
        <begin position="345"/>
        <end position="360"/>
    </location>
</feature>
<evidence type="ECO:0000259" key="7">
    <source>
        <dbReference type="PROSITE" id="PS50199"/>
    </source>
</evidence>
<feature type="compositionally biased region" description="Polar residues" evidence="6">
    <location>
        <begin position="376"/>
        <end position="385"/>
    </location>
</feature>
<dbReference type="Proteomes" id="UP000410492">
    <property type="component" value="Unassembled WGS sequence"/>
</dbReference>
<dbReference type="Gene3D" id="1.10.8.10">
    <property type="entry name" value="DNA helicase RuvA subunit, C-terminal domain"/>
    <property type="match status" value="1"/>
</dbReference>
<sequence>MWGGRSRRSSRPHQQQRTVVSTMQLFHELKQRFPTVPDHVVSACISAHAQGHALEDLLLDAALKYTHKRQMGRRPTTLNLLHAKPPLLQEPSSPDRNITQHQNDQKINPIENWGPAAEHSTERRRFDDMNECSRDVNSRTVKQDVPTTDETPTSPKPAIRPNHLDIKSDTLVSFKTPEDKQFTIQPSEKCKNVHKLLNSTVCDKPPRSPLSSSKRFAAKSSPTKSSPTKSSPTKGLASARVFPDEVRARDETQTSQDAKSSLAKIPQAESSLVKSSPTKGLASARVFPDDVRARDETQTSQEVRSSPTKSSPTESSLVKSSLSESSPAKGLVNARVFSDEVQEAKSSPVRSSPTKSSPTKVGEEDSVKKEGRKETCSTPTQTTDTLLGSPNVNVSLNVNCSLDLVQTPHQVTPGDQHQHQQRRTSIVQFTPSQPWLQPPCTAGSPRSYTSVNFTLRPPTSTPQHPIDITSQNSSLTYSTSSFDSQKGLQSRLQITVGPAGGGSVSSVRLRPRSFHLPEGDGGKEVVPARAGSVGDLAVNVESHVILKQQAGLNRLYTELMQEKAKLEKLKEDVAEMENLRRKRISDKELEKQLLMEIKHLRSQCKALQPDDGPFYNNIYTGPRVAFEPTHAQHQRPRQPVPQRPQQQLHLPADRRRLQYHPPPPGYAPADFEEEGPKWNCAVCTFLNHPDLNLCEQCSMPRILHGTTRVDPGTTFEALRNLNDMARSFNLSDVARPGGVLLLRLSGSFSMRIKRRWYPIGRRLTPWNMITFSDGAIS</sequence>
<dbReference type="PANTHER" id="PTHR46253">
    <property type="entry name" value="TGF-BETA-ACTIVATED KINASE 1 AND MAP3K7-BINDING PROTEIN TAB"/>
    <property type="match status" value="1"/>
</dbReference>
<dbReference type="OrthoDB" id="6367910at2759"/>
<feature type="compositionally biased region" description="Basic and acidic residues" evidence="6">
    <location>
        <begin position="119"/>
        <end position="137"/>
    </location>
</feature>
<feature type="domain" description="RanBP2-type" evidence="7">
    <location>
        <begin position="673"/>
        <end position="703"/>
    </location>
</feature>
<feature type="region of interest" description="Disordered" evidence="6">
    <location>
        <begin position="199"/>
        <end position="329"/>
    </location>
</feature>
<keyword evidence="9" id="KW-1185">Reference proteome</keyword>
<dbReference type="EMBL" id="CAACVG010007103">
    <property type="protein sequence ID" value="VEN43674.1"/>
    <property type="molecule type" value="Genomic_DNA"/>
</dbReference>
<dbReference type="SMART" id="SM00547">
    <property type="entry name" value="ZnF_RBZ"/>
    <property type="match status" value="1"/>
</dbReference>
<dbReference type="SUPFAM" id="SSF90209">
    <property type="entry name" value="Ran binding protein zinc finger-like"/>
    <property type="match status" value="1"/>
</dbReference>
<evidence type="ECO:0000256" key="3">
    <source>
        <dbReference type="ARBA" id="ARBA00022833"/>
    </source>
</evidence>
<organism evidence="8 9">
    <name type="scientific">Callosobruchus maculatus</name>
    <name type="common">Southern cowpea weevil</name>
    <name type="synonym">Pulse bruchid</name>
    <dbReference type="NCBI Taxonomy" id="64391"/>
    <lineage>
        <taxon>Eukaryota</taxon>
        <taxon>Metazoa</taxon>
        <taxon>Ecdysozoa</taxon>
        <taxon>Arthropoda</taxon>
        <taxon>Hexapoda</taxon>
        <taxon>Insecta</taxon>
        <taxon>Pterygota</taxon>
        <taxon>Neoptera</taxon>
        <taxon>Endopterygota</taxon>
        <taxon>Coleoptera</taxon>
        <taxon>Polyphaga</taxon>
        <taxon>Cucujiformia</taxon>
        <taxon>Chrysomeloidea</taxon>
        <taxon>Chrysomelidae</taxon>
        <taxon>Bruchinae</taxon>
        <taxon>Bruchini</taxon>
        <taxon>Callosobruchus</taxon>
    </lineage>
</organism>
<feature type="compositionally biased region" description="Low complexity" evidence="6">
    <location>
        <begin position="469"/>
        <end position="481"/>
    </location>
</feature>
<feature type="compositionally biased region" description="Polar residues" evidence="6">
    <location>
        <begin position="90"/>
        <end position="106"/>
    </location>
</feature>
<evidence type="ECO:0000256" key="2">
    <source>
        <dbReference type="ARBA" id="ARBA00022771"/>
    </source>
</evidence>
<feature type="compositionally biased region" description="Basic and acidic residues" evidence="6">
    <location>
        <begin position="242"/>
        <end position="252"/>
    </location>
</feature>
<feature type="compositionally biased region" description="Basic and acidic residues" evidence="6">
    <location>
        <begin position="361"/>
        <end position="375"/>
    </location>
</feature>
<feature type="region of interest" description="Disordered" evidence="6">
    <location>
        <begin position="455"/>
        <end position="481"/>
    </location>
</feature>
<feature type="compositionally biased region" description="Polar residues" evidence="6">
    <location>
        <begin position="268"/>
        <end position="278"/>
    </location>
</feature>
<protein>
    <recommendedName>
        <fullName evidence="7">RanBP2-type domain-containing protein</fullName>
    </recommendedName>
</protein>
<gene>
    <name evidence="8" type="ORF">CALMAC_LOCUS6740</name>
</gene>
<keyword evidence="5" id="KW-0175">Coiled coil</keyword>
<evidence type="ECO:0000256" key="5">
    <source>
        <dbReference type="SAM" id="Coils"/>
    </source>
</evidence>
<reference evidence="8 9" key="1">
    <citation type="submission" date="2019-01" db="EMBL/GenBank/DDBJ databases">
        <authorList>
            <person name="Sayadi A."/>
        </authorList>
    </citation>
    <scope>NUCLEOTIDE SEQUENCE [LARGE SCALE GENOMIC DNA]</scope>
</reference>
<evidence type="ECO:0000256" key="4">
    <source>
        <dbReference type="PROSITE-ProRule" id="PRU00322"/>
    </source>
</evidence>
<evidence type="ECO:0000256" key="1">
    <source>
        <dbReference type="ARBA" id="ARBA00022723"/>
    </source>
</evidence>
<dbReference type="Gene3D" id="2.30.30.380">
    <property type="entry name" value="Zn-finger domain of Sec23/24"/>
    <property type="match status" value="1"/>
</dbReference>